<sequence length="212" mass="23377">MSSSSLFPDHHFVDAFSHDDDYERDEDGNIIEEVEYVTLDLGVVEPTLIPSTSSYRLIGLDTPTPYLQLSGTVFKGKHQSLLGTELLFTDSQGADDASDRGKRSLVHVTNTERRIVFKEVELRPKVPNEQMRQAEAASQQPSAMTSSKKRRPQTLEELVGNEPVGEPAPRGRGGRRARKGKEKELDAEMAHAEDDTPAGEGLRAQGSPMDTS</sequence>
<dbReference type="GO" id="GO:0006383">
    <property type="term" value="P:transcription by RNA polymerase III"/>
    <property type="evidence" value="ECO:0007669"/>
    <property type="project" value="InterPro"/>
</dbReference>
<dbReference type="Pfam" id="PF10419">
    <property type="entry name" value="TFIIIC_sub6"/>
    <property type="match status" value="1"/>
</dbReference>
<accession>A0A0C3S4J4</accession>
<protein>
    <recommendedName>
        <fullName evidence="2">Transcription factor TFIIIC triple barrel domain-containing protein</fullName>
    </recommendedName>
</protein>
<dbReference type="Proteomes" id="UP000053257">
    <property type="component" value="Unassembled WGS sequence"/>
</dbReference>
<dbReference type="AlphaFoldDB" id="A0A0C3S4J4"/>
<dbReference type="InterPro" id="IPR042771">
    <property type="entry name" value="GTF3C6-like"/>
</dbReference>
<dbReference type="OrthoDB" id="1877767at2759"/>
<evidence type="ECO:0000259" key="2">
    <source>
        <dbReference type="Pfam" id="PF10419"/>
    </source>
</evidence>
<dbReference type="Gene3D" id="2.60.40.4370">
    <property type="match status" value="1"/>
</dbReference>
<name>A0A0C3S4J4_PHLG1</name>
<feature type="compositionally biased region" description="Basic and acidic residues" evidence="1">
    <location>
        <begin position="181"/>
        <end position="194"/>
    </location>
</feature>
<feature type="domain" description="Transcription factor TFIIIC triple barrel" evidence="2">
    <location>
        <begin position="32"/>
        <end position="122"/>
    </location>
</feature>
<keyword evidence="4" id="KW-1185">Reference proteome</keyword>
<evidence type="ECO:0000313" key="4">
    <source>
        <dbReference type="Proteomes" id="UP000053257"/>
    </source>
</evidence>
<dbReference type="EMBL" id="KN840554">
    <property type="protein sequence ID" value="KIP05052.1"/>
    <property type="molecule type" value="Genomic_DNA"/>
</dbReference>
<dbReference type="PANTHER" id="PTHR21860">
    <property type="entry name" value="TRANSCRIPTION INITIATION FACTOR IIIC TFIIIC , POLYPEPTIDE 6-RELATED"/>
    <property type="match status" value="1"/>
</dbReference>
<dbReference type="GO" id="GO:0000127">
    <property type="term" value="C:transcription factor TFIIIC complex"/>
    <property type="evidence" value="ECO:0007669"/>
    <property type="project" value="TreeGrafter"/>
</dbReference>
<feature type="region of interest" description="Disordered" evidence="1">
    <location>
        <begin position="126"/>
        <end position="212"/>
    </location>
</feature>
<gene>
    <name evidence="3" type="ORF">PHLGIDRAFT_108704</name>
</gene>
<dbReference type="HOGENOM" id="CLU_092490_1_0_1"/>
<dbReference type="PANTHER" id="PTHR21860:SF2">
    <property type="entry name" value="GENERAL TRANSCRIPTION FACTOR 3C POLYPEPTIDE 6"/>
    <property type="match status" value="1"/>
</dbReference>
<dbReference type="InterPro" id="IPR019481">
    <property type="entry name" value="TFIIIC_triple_barrel"/>
</dbReference>
<dbReference type="STRING" id="745531.A0A0C3S4J4"/>
<feature type="compositionally biased region" description="Polar residues" evidence="1">
    <location>
        <begin position="136"/>
        <end position="146"/>
    </location>
</feature>
<proteinExistence type="predicted"/>
<evidence type="ECO:0000313" key="3">
    <source>
        <dbReference type="EMBL" id="KIP05052.1"/>
    </source>
</evidence>
<organism evidence="3 4">
    <name type="scientific">Phlebiopsis gigantea (strain 11061_1 CR5-6)</name>
    <name type="common">White-rot fungus</name>
    <name type="synonym">Peniophora gigantea</name>
    <dbReference type="NCBI Taxonomy" id="745531"/>
    <lineage>
        <taxon>Eukaryota</taxon>
        <taxon>Fungi</taxon>
        <taxon>Dikarya</taxon>
        <taxon>Basidiomycota</taxon>
        <taxon>Agaricomycotina</taxon>
        <taxon>Agaricomycetes</taxon>
        <taxon>Polyporales</taxon>
        <taxon>Phanerochaetaceae</taxon>
        <taxon>Phlebiopsis</taxon>
    </lineage>
</organism>
<reference evidence="3 4" key="1">
    <citation type="journal article" date="2014" name="PLoS Genet.">
        <title>Analysis of the Phlebiopsis gigantea genome, transcriptome and secretome provides insight into its pioneer colonization strategies of wood.</title>
        <authorList>
            <person name="Hori C."/>
            <person name="Ishida T."/>
            <person name="Igarashi K."/>
            <person name="Samejima M."/>
            <person name="Suzuki H."/>
            <person name="Master E."/>
            <person name="Ferreira P."/>
            <person name="Ruiz-Duenas F.J."/>
            <person name="Held B."/>
            <person name="Canessa P."/>
            <person name="Larrondo L.F."/>
            <person name="Schmoll M."/>
            <person name="Druzhinina I.S."/>
            <person name="Kubicek C.P."/>
            <person name="Gaskell J.A."/>
            <person name="Kersten P."/>
            <person name="St John F."/>
            <person name="Glasner J."/>
            <person name="Sabat G."/>
            <person name="Splinter BonDurant S."/>
            <person name="Syed K."/>
            <person name="Yadav J."/>
            <person name="Mgbeahuruike A.C."/>
            <person name="Kovalchuk A."/>
            <person name="Asiegbu F.O."/>
            <person name="Lackner G."/>
            <person name="Hoffmeister D."/>
            <person name="Rencoret J."/>
            <person name="Gutierrez A."/>
            <person name="Sun H."/>
            <person name="Lindquist E."/>
            <person name="Barry K."/>
            <person name="Riley R."/>
            <person name="Grigoriev I.V."/>
            <person name="Henrissat B."/>
            <person name="Kues U."/>
            <person name="Berka R.M."/>
            <person name="Martinez A.T."/>
            <person name="Covert S.F."/>
            <person name="Blanchette R.A."/>
            <person name="Cullen D."/>
        </authorList>
    </citation>
    <scope>NUCLEOTIDE SEQUENCE [LARGE SCALE GENOMIC DNA]</scope>
    <source>
        <strain evidence="3 4">11061_1 CR5-6</strain>
    </source>
</reference>
<evidence type="ECO:0000256" key="1">
    <source>
        <dbReference type="SAM" id="MobiDB-lite"/>
    </source>
</evidence>